<dbReference type="Pfam" id="PF18052">
    <property type="entry name" value="Rx_N"/>
    <property type="match status" value="1"/>
</dbReference>
<feature type="domain" description="Disease resistance N-terminal" evidence="8">
    <location>
        <begin position="8"/>
        <end position="78"/>
    </location>
</feature>
<proteinExistence type="inferred from homology"/>
<evidence type="ECO:0000313" key="10">
    <source>
        <dbReference type="Proteomes" id="UP000030748"/>
    </source>
</evidence>
<keyword evidence="6" id="KW-0067">ATP-binding</keyword>
<evidence type="ECO:0000256" key="1">
    <source>
        <dbReference type="ARBA" id="ARBA00008894"/>
    </source>
</evidence>
<dbReference type="PhylomeDB" id="A0A022QIB6"/>
<gene>
    <name evidence="9" type="ORF">MIMGU_mgv1a024446mg</name>
</gene>
<sequence length="321" mass="36880">MADVAILIAVERLGELLIKKATLLQEECVEGQLRLLKGRLERMQSFQKDASDKESNNERIRNWISKIRDVAQDTEDAMMLSFEENEHYWERVGIRVGLFGYNPTRSGITRPGRVIFYVTGFFPGSGTRCSQTGSDKHVVDVDVDTNNLLKEFILNESARELSVATNVGMGGIGKSCLARHLYNHTQVADHFDYRLWVFVFILDDVWEDEHWETLASLFPCEEKACSLLLSSRNRVATMNAPYIHEMKLLDPEKSWELLLNKTSVKEFKGKLENLKKCRGMPSTIVMIGGLLIDRNPCTEKWEKNLKEINFHFGENELPELY</sequence>
<dbReference type="GO" id="GO:0043531">
    <property type="term" value="F:ADP binding"/>
    <property type="evidence" value="ECO:0007669"/>
    <property type="project" value="InterPro"/>
</dbReference>
<keyword evidence="10" id="KW-1185">Reference proteome</keyword>
<dbReference type="Proteomes" id="UP000030748">
    <property type="component" value="Unassembled WGS sequence"/>
</dbReference>
<reference evidence="9 10" key="1">
    <citation type="journal article" date="2013" name="Proc. Natl. Acad. Sci. U.S.A.">
        <title>Fine-scale variation in meiotic recombination in Mimulus inferred from population shotgun sequencing.</title>
        <authorList>
            <person name="Hellsten U."/>
            <person name="Wright K.M."/>
            <person name="Jenkins J."/>
            <person name="Shu S."/>
            <person name="Yuan Y."/>
            <person name="Wessler S.R."/>
            <person name="Schmutz J."/>
            <person name="Willis J.H."/>
            <person name="Rokhsar D.S."/>
        </authorList>
    </citation>
    <scope>NUCLEOTIDE SEQUENCE [LARGE SCALE GENOMIC DNA]</scope>
    <source>
        <strain evidence="10">cv. DUN x IM62</strain>
    </source>
</reference>
<keyword evidence="2" id="KW-0433">Leucine-rich repeat</keyword>
<feature type="domain" description="NB-ARC" evidence="7">
    <location>
        <begin position="198"/>
        <end position="263"/>
    </location>
</feature>
<dbReference type="EMBL" id="KI631699">
    <property type="protein sequence ID" value="EYU26265.1"/>
    <property type="molecule type" value="Genomic_DNA"/>
</dbReference>
<dbReference type="Gene3D" id="1.20.5.4130">
    <property type="match status" value="1"/>
</dbReference>
<dbReference type="AlphaFoldDB" id="A0A022QIB6"/>
<evidence type="ECO:0000256" key="3">
    <source>
        <dbReference type="ARBA" id="ARBA00022737"/>
    </source>
</evidence>
<evidence type="ECO:0000259" key="8">
    <source>
        <dbReference type="Pfam" id="PF18052"/>
    </source>
</evidence>
<dbReference type="InterPro" id="IPR038005">
    <property type="entry name" value="RX-like_CC"/>
</dbReference>
<dbReference type="InterPro" id="IPR027417">
    <property type="entry name" value="P-loop_NTPase"/>
</dbReference>
<evidence type="ECO:0008006" key="11">
    <source>
        <dbReference type="Google" id="ProtNLM"/>
    </source>
</evidence>
<name>A0A022QIB6_ERYGU</name>
<dbReference type="InterPro" id="IPR002182">
    <property type="entry name" value="NB-ARC"/>
</dbReference>
<keyword evidence="4" id="KW-0547">Nucleotide-binding</keyword>
<dbReference type="CDD" id="cd14798">
    <property type="entry name" value="RX-CC_like"/>
    <property type="match status" value="1"/>
</dbReference>
<dbReference type="Pfam" id="PF00931">
    <property type="entry name" value="NB-ARC"/>
    <property type="match status" value="1"/>
</dbReference>
<evidence type="ECO:0000313" key="9">
    <source>
        <dbReference type="EMBL" id="EYU26265.1"/>
    </source>
</evidence>
<comment type="similarity">
    <text evidence="1">Belongs to the disease resistance NB-LRR family.</text>
</comment>
<dbReference type="STRING" id="4155.A0A022QIB6"/>
<accession>A0A022QIB6</accession>
<dbReference type="GO" id="GO:0005524">
    <property type="term" value="F:ATP binding"/>
    <property type="evidence" value="ECO:0007669"/>
    <property type="project" value="UniProtKB-KW"/>
</dbReference>
<evidence type="ECO:0000256" key="2">
    <source>
        <dbReference type="ARBA" id="ARBA00022614"/>
    </source>
</evidence>
<evidence type="ECO:0000256" key="5">
    <source>
        <dbReference type="ARBA" id="ARBA00022821"/>
    </source>
</evidence>
<dbReference type="PANTHER" id="PTHR36766">
    <property type="entry name" value="PLANT BROAD-SPECTRUM MILDEW RESISTANCE PROTEIN RPW8"/>
    <property type="match status" value="1"/>
</dbReference>
<organism evidence="9 10">
    <name type="scientific">Erythranthe guttata</name>
    <name type="common">Yellow monkey flower</name>
    <name type="synonym">Mimulus guttatus</name>
    <dbReference type="NCBI Taxonomy" id="4155"/>
    <lineage>
        <taxon>Eukaryota</taxon>
        <taxon>Viridiplantae</taxon>
        <taxon>Streptophyta</taxon>
        <taxon>Embryophyta</taxon>
        <taxon>Tracheophyta</taxon>
        <taxon>Spermatophyta</taxon>
        <taxon>Magnoliopsida</taxon>
        <taxon>eudicotyledons</taxon>
        <taxon>Gunneridae</taxon>
        <taxon>Pentapetalae</taxon>
        <taxon>asterids</taxon>
        <taxon>lamiids</taxon>
        <taxon>Lamiales</taxon>
        <taxon>Phrymaceae</taxon>
        <taxon>Erythranthe</taxon>
    </lineage>
</organism>
<dbReference type="GO" id="GO:0006952">
    <property type="term" value="P:defense response"/>
    <property type="evidence" value="ECO:0007669"/>
    <property type="project" value="UniProtKB-KW"/>
</dbReference>
<keyword evidence="5" id="KW-0611">Plant defense</keyword>
<dbReference type="InterPro" id="IPR041118">
    <property type="entry name" value="Rx_N"/>
</dbReference>
<keyword evidence="3" id="KW-0677">Repeat</keyword>
<dbReference type="SUPFAM" id="SSF52540">
    <property type="entry name" value="P-loop containing nucleoside triphosphate hydrolases"/>
    <property type="match status" value="1"/>
</dbReference>
<dbReference type="Gene3D" id="3.40.50.300">
    <property type="entry name" value="P-loop containing nucleotide triphosphate hydrolases"/>
    <property type="match status" value="1"/>
</dbReference>
<evidence type="ECO:0000256" key="6">
    <source>
        <dbReference type="ARBA" id="ARBA00022840"/>
    </source>
</evidence>
<dbReference type="PANTHER" id="PTHR36766:SF64">
    <property type="entry name" value="OS12G0206100 PROTEIN"/>
    <property type="match status" value="1"/>
</dbReference>
<evidence type="ECO:0000256" key="4">
    <source>
        <dbReference type="ARBA" id="ARBA00022741"/>
    </source>
</evidence>
<evidence type="ECO:0000259" key="7">
    <source>
        <dbReference type="Pfam" id="PF00931"/>
    </source>
</evidence>
<protein>
    <recommendedName>
        <fullName evidence="11">Rx N-terminal domain-containing protein</fullName>
    </recommendedName>
</protein>
<dbReference type="eggNOG" id="KOG4658">
    <property type="taxonomic scope" value="Eukaryota"/>
</dbReference>